<evidence type="ECO:0000259" key="3">
    <source>
        <dbReference type="Pfam" id="PF03816"/>
    </source>
</evidence>
<proteinExistence type="inferred from homology"/>
<evidence type="ECO:0000313" key="5">
    <source>
        <dbReference type="Proteomes" id="UP000178254"/>
    </source>
</evidence>
<dbReference type="InterPro" id="IPR004474">
    <property type="entry name" value="LytR_CpsA_psr"/>
</dbReference>
<reference evidence="4 5" key="1">
    <citation type="journal article" date="2016" name="Nat. Commun.">
        <title>Thousands of microbial genomes shed light on interconnected biogeochemical processes in an aquifer system.</title>
        <authorList>
            <person name="Anantharaman K."/>
            <person name="Brown C.T."/>
            <person name="Hug L.A."/>
            <person name="Sharon I."/>
            <person name="Castelle C.J."/>
            <person name="Probst A.J."/>
            <person name="Thomas B.C."/>
            <person name="Singh A."/>
            <person name="Wilkins M.J."/>
            <person name="Karaoz U."/>
            <person name="Brodie E.L."/>
            <person name="Williams K.H."/>
            <person name="Hubbard S.S."/>
            <person name="Banfield J.F."/>
        </authorList>
    </citation>
    <scope>NUCLEOTIDE SEQUENCE [LARGE SCALE GENOMIC DNA]</scope>
</reference>
<dbReference type="PANTHER" id="PTHR33392">
    <property type="entry name" value="POLYISOPRENYL-TEICHOIC ACID--PEPTIDOGLYCAN TEICHOIC ACID TRANSFERASE TAGU"/>
    <property type="match status" value="1"/>
</dbReference>
<protein>
    <recommendedName>
        <fullName evidence="3">Cell envelope-related transcriptional attenuator domain-containing protein</fullName>
    </recommendedName>
</protein>
<organism evidence="4 5">
    <name type="scientific">Candidatus Magasanikbacteria bacterium RIFOXYD2_FULL_41_14</name>
    <dbReference type="NCBI Taxonomy" id="1798709"/>
    <lineage>
        <taxon>Bacteria</taxon>
        <taxon>Candidatus Magasanikiibacteriota</taxon>
    </lineage>
</organism>
<keyword evidence="2" id="KW-0472">Membrane</keyword>
<evidence type="ECO:0000313" key="4">
    <source>
        <dbReference type="EMBL" id="OGH95035.1"/>
    </source>
</evidence>
<dbReference type="Pfam" id="PF03816">
    <property type="entry name" value="LytR_cpsA_psr"/>
    <property type="match status" value="1"/>
</dbReference>
<dbReference type="AlphaFoldDB" id="A0A1F6PFT7"/>
<name>A0A1F6PFT7_9BACT</name>
<keyword evidence="2" id="KW-0812">Transmembrane</keyword>
<dbReference type="STRING" id="1798709.A2538_05130"/>
<dbReference type="InterPro" id="IPR050922">
    <property type="entry name" value="LytR/CpsA/Psr_CW_biosynth"/>
</dbReference>
<dbReference type="Proteomes" id="UP000178254">
    <property type="component" value="Unassembled WGS sequence"/>
</dbReference>
<sequence length="405" mass="45921">MKKKIIILVIIITAVIGGIFVIGGLFVKGVFWYQVQAAERKFLQTQNQAIEDIINFRRETATTTETADLFGEDKIAQILFIGLDNRVGQENGHCDAIQLITLDKNTDTITITAVPRGTYSSLPPGKGVTSSDYYVSNACWLGGLQYGIDQIEKILGVKADYLVTVNFSETLGIFRYLHLPTTETLQWLRNRHGYAIGEPQRAHNHSTFIKQMMIKFVPTKISKIDEALQYLVYKIVKTDMSFAQTQDILKAVSTMDIVDYPEKIQLSMRPLYNVADIPYDSEHIAEYLDATLGPIKHLLNADSYNGLSGETVQANLLAIIEKNKNNADFVAWAYENNLWLQIEDDDKRLLVQYDLLNSYLSSLPDKTEREAVIADYILEMENRGELIWKEKARVDLAEELGYSKQ</sequence>
<evidence type="ECO:0000256" key="2">
    <source>
        <dbReference type="SAM" id="Phobius"/>
    </source>
</evidence>
<comment type="similarity">
    <text evidence="1">Belongs to the LytR/CpsA/Psr (LCP) family.</text>
</comment>
<feature type="domain" description="Cell envelope-related transcriptional attenuator" evidence="3">
    <location>
        <begin position="94"/>
        <end position="169"/>
    </location>
</feature>
<dbReference type="EMBL" id="MFRE01000005">
    <property type="protein sequence ID" value="OGH95035.1"/>
    <property type="molecule type" value="Genomic_DNA"/>
</dbReference>
<comment type="caution">
    <text evidence="4">The sequence shown here is derived from an EMBL/GenBank/DDBJ whole genome shotgun (WGS) entry which is preliminary data.</text>
</comment>
<keyword evidence="2" id="KW-1133">Transmembrane helix</keyword>
<feature type="transmembrane region" description="Helical" evidence="2">
    <location>
        <begin position="7"/>
        <end position="33"/>
    </location>
</feature>
<dbReference type="PANTHER" id="PTHR33392:SF6">
    <property type="entry name" value="POLYISOPRENYL-TEICHOIC ACID--PEPTIDOGLYCAN TEICHOIC ACID TRANSFERASE TAGU"/>
    <property type="match status" value="1"/>
</dbReference>
<gene>
    <name evidence="4" type="ORF">A2538_05130</name>
</gene>
<dbReference type="Gene3D" id="3.40.630.190">
    <property type="entry name" value="LCP protein"/>
    <property type="match status" value="2"/>
</dbReference>
<accession>A0A1F6PFT7</accession>
<evidence type="ECO:0000256" key="1">
    <source>
        <dbReference type="ARBA" id="ARBA00006068"/>
    </source>
</evidence>